<evidence type="ECO:0000313" key="2">
    <source>
        <dbReference type="EMBL" id="OGD78825.1"/>
    </source>
</evidence>
<feature type="transmembrane region" description="Helical" evidence="1">
    <location>
        <begin position="20"/>
        <end position="40"/>
    </location>
</feature>
<sequence length="196" mass="21854">MFESTTSAAGVTQVLSLNDLFNYLYKGGLLMSVIMAIYYFGKLRQQLVHTVADIKDLKDDIKGLKKKTSNIIVNITSIKTFLVDKRGMDAGLFTAMSPLNLTPKGQTLLSQSGFDDLYISKPEWFLQEARNRSPGTIAELDDIALEIVTTLFESNELPSFKEIAYKNGVSVDVLVRVCAIYLREQLSPRLFPTSSV</sequence>
<dbReference type="EMBL" id="MFAM01000034">
    <property type="protein sequence ID" value="OGD78825.1"/>
    <property type="molecule type" value="Genomic_DNA"/>
</dbReference>
<evidence type="ECO:0000313" key="3">
    <source>
        <dbReference type="Proteomes" id="UP000176682"/>
    </source>
</evidence>
<gene>
    <name evidence="2" type="ORF">A2368_03250</name>
</gene>
<reference evidence="2 3" key="1">
    <citation type="journal article" date="2016" name="Nat. Commun.">
        <title>Thousands of microbial genomes shed light on interconnected biogeochemical processes in an aquifer system.</title>
        <authorList>
            <person name="Anantharaman K."/>
            <person name="Brown C.T."/>
            <person name="Hug L.A."/>
            <person name="Sharon I."/>
            <person name="Castelle C.J."/>
            <person name="Probst A.J."/>
            <person name="Thomas B.C."/>
            <person name="Singh A."/>
            <person name="Wilkins M.J."/>
            <person name="Karaoz U."/>
            <person name="Brodie E.L."/>
            <person name="Williams K.H."/>
            <person name="Hubbard S.S."/>
            <person name="Banfield J.F."/>
        </authorList>
    </citation>
    <scope>NUCLEOTIDE SEQUENCE [LARGE SCALE GENOMIC DNA]</scope>
</reference>
<keyword evidence="1" id="KW-0472">Membrane</keyword>
<organism evidence="2 3">
    <name type="scientific">Candidatus Collierbacteria bacterium RIFOXYB1_FULL_49_13</name>
    <dbReference type="NCBI Taxonomy" id="1817728"/>
    <lineage>
        <taxon>Bacteria</taxon>
        <taxon>Candidatus Collieribacteriota</taxon>
    </lineage>
</organism>
<keyword evidence="1" id="KW-0812">Transmembrane</keyword>
<comment type="caution">
    <text evidence="2">The sequence shown here is derived from an EMBL/GenBank/DDBJ whole genome shotgun (WGS) entry which is preliminary data.</text>
</comment>
<dbReference type="Proteomes" id="UP000176682">
    <property type="component" value="Unassembled WGS sequence"/>
</dbReference>
<keyword evidence="1" id="KW-1133">Transmembrane helix</keyword>
<name>A0A1F5FGL7_9BACT</name>
<evidence type="ECO:0000256" key="1">
    <source>
        <dbReference type="SAM" id="Phobius"/>
    </source>
</evidence>
<dbReference type="AlphaFoldDB" id="A0A1F5FGL7"/>
<proteinExistence type="predicted"/>
<protein>
    <submittedName>
        <fullName evidence="2">Uncharacterized protein</fullName>
    </submittedName>
</protein>
<accession>A0A1F5FGL7</accession>